<dbReference type="InterPro" id="IPR002505">
    <property type="entry name" value="PTA_PTB"/>
</dbReference>
<sequence>MFKDINDLMEHVAGKKQQKTVAVAAAADEHTLEAVCRAEKDGYVKPLLIGDKKEILRILKEIGESVDEDRIYDVTGDGEIAKMAVQLVREGKADFIMKGLLNTSDVLKAVLNKQEGLKHGGLLTVMAMLEVPGYHKLLAINDAAVIPYPNLESKKEQIKMVTGAMHKMGYDDNLKVAAVCANENVNPKITETLEASQLKKMNQEGEITGCIVEGPISIDLALRPEIAKAKKYESPVAGDADLLLFPTLVSANCYSKAVEMTGARAVSFVLGAQVPIALTSRATTAENKYCTVVLASAMVGGL</sequence>
<dbReference type="Pfam" id="PF01515">
    <property type="entry name" value="PTA_PTB"/>
    <property type="match status" value="1"/>
</dbReference>
<comment type="similarity">
    <text evidence="1">Belongs to the phosphate acetyltransferase and butyryltransferase family.</text>
</comment>
<feature type="domain" description="Phosphate acetyl/butaryl transferase" evidence="4">
    <location>
        <begin position="81"/>
        <end position="295"/>
    </location>
</feature>
<dbReference type="AlphaFoldDB" id="A0A9D2D4F5"/>
<evidence type="ECO:0000256" key="2">
    <source>
        <dbReference type="ARBA" id="ARBA00022679"/>
    </source>
</evidence>
<protein>
    <submittedName>
        <fullName evidence="5">Phosphate butyryltransferase</fullName>
    </submittedName>
</protein>
<evidence type="ECO:0000313" key="6">
    <source>
        <dbReference type="Proteomes" id="UP000824024"/>
    </source>
</evidence>
<proteinExistence type="inferred from homology"/>
<dbReference type="InterPro" id="IPR050500">
    <property type="entry name" value="Phos_Acetyltrans/Butyryltrans"/>
</dbReference>
<reference evidence="5" key="1">
    <citation type="journal article" date="2021" name="PeerJ">
        <title>Extensive microbial diversity within the chicken gut microbiome revealed by metagenomics and culture.</title>
        <authorList>
            <person name="Gilroy R."/>
            <person name="Ravi A."/>
            <person name="Getino M."/>
            <person name="Pursley I."/>
            <person name="Horton D.L."/>
            <person name="Alikhan N.F."/>
            <person name="Baker D."/>
            <person name="Gharbi K."/>
            <person name="Hall N."/>
            <person name="Watson M."/>
            <person name="Adriaenssens E.M."/>
            <person name="Foster-Nyarko E."/>
            <person name="Jarju S."/>
            <person name="Secka A."/>
            <person name="Antonio M."/>
            <person name="Oren A."/>
            <person name="Chaudhuri R.R."/>
            <person name="La Ragione R."/>
            <person name="Hildebrand F."/>
            <person name="Pallen M.J."/>
        </authorList>
    </citation>
    <scope>NUCLEOTIDE SEQUENCE</scope>
    <source>
        <strain evidence="5">CHK192-9172</strain>
    </source>
</reference>
<dbReference type="Proteomes" id="UP000824024">
    <property type="component" value="Unassembled WGS sequence"/>
</dbReference>
<dbReference type="EMBL" id="DXCH01000285">
    <property type="protein sequence ID" value="HIZ08378.1"/>
    <property type="molecule type" value="Genomic_DNA"/>
</dbReference>
<dbReference type="InterPro" id="IPR012147">
    <property type="entry name" value="P_Ac_Bu_trans"/>
</dbReference>
<comment type="caution">
    <text evidence="5">The sequence shown here is derived from an EMBL/GenBank/DDBJ whole genome shotgun (WGS) entry which is preliminary data.</text>
</comment>
<dbReference type="GO" id="GO:0016746">
    <property type="term" value="F:acyltransferase activity"/>
    <property type="evidence" value="ECO:0007669"/>
    <property type="project" value="UniProtKB-KW"/>
</dbReference>
<evidence type="ECO:0000256" key="3">
    <source>
        <dbReference type="ARBA" id="ARBA00023315"/>
    </source>
</evidence>
<keyword evidence="3" id="KW-0012">Acyltransferase</keyword>
<accession>A0A9D2D4F5</accession>
<gene>
    <name evidence="5" type="ORF">IAA08_10655</name>
</gene>
<reference evidence="5" key="2">
    <citation type="submission" date="2021-04" db="EMBL/GenBank/DDBJ databases">
        <authorList>
            <person name="Gilroy R."/>
        </authorList>
    </citation>
    <scope>NUCLEOTIDE SEQUENCE</scope>
    <source>
        <strain evidence="5">CHK192-9172</strain>
    </source>
</reference>
<keyword evidence="2" id="KW-0808">Transferase</keyword>
<dbReference type="PANTHER" id="PTHR43356:SF2">
    <property type="entry name" value="PHOSPHATE ACETYLTRANSFERASE"/>
    <property type="match status" value="1"/>
</dbReference>
<dbReference type="Gene3D" id="3.40.718.10">
    <property type="entry name" value="Isopropylmalate Dehydrogenase"/>
    <property type="match status" value="1"/>
</dbReference>
<evidence type="ECO:0000256" key="1">
    <source>
        <dbReference type="ARBA" id="ARBA00005656"/>
    </source>
</evidence>
<organism evidence="5 6">
    <name type="scientific">Candidatus Eubacterium avistercoris</name>
    <dbReference type="NCBI Taxonomy" id="2838567"/>
    <lineage>
        <taxon>Bacteria</taxon>
        <taxon>Bacillati</taxon>
        <taxon>Bacillota</taxon>
        <taxon>Clostridia</taxon>
        <taxon>Eubacteriales</taxon>
        <taxon>Eubacteriaceae</taxon>
        <taxon>Eubacterium</taxon>
    </lineage>
</organism>
<evidence type="ECO:0000313" key="5">
    <source>
        <dbReference type="EMBL" id="HIZ08378.1"/>
    </source>
</evidence>
<dbReference type="SUPFAM" id="SSF53659">
    <property type="entry name" value="Isocitrate/Isopropylmalate dehydrogenase-like"/>
    <property type="match status" value="1"/>
</dbReference>
<dbReference type="PANTHER" id="PTHR43356">
    <property type="entry name" value="PHOSPHATE ACETYLTRANSFERASE"/>
    <property type="match status" value="1"/>
</dbReference>
<evidence type="ECO:0000259" key="4">
    <source>
        <dbReference type="Pfam" id="PF01515"/>
    </source>
</evidence>
<name>A0A9D2D4F5_9FIRM</name>
<dbReference type="PIRSF" id="PIRSF000428">
    <property type="entry name" value="P_Ac_trans"/>
    <property type="match status" value="1"/>
</dbReference>